<accession>A0A6J6JKL4</accession>
<sequence>MFSARIANAFDGFGVGNPHSRSALNEWFDDNGGEFVCMGGDHRNGGVGPAKVVVTGSSQNVEAQRIEHVGSESTGPD</sequence>
<proteinExistence type="predicted"/>
<organism evidence="1">
    <name type="scientific">freshwater metagenome</name>
    <dbReference type="NCBI Taxonomy" id="449393"/>
    <lineage>
        <taxon>unclassified sequences</taxon>
        <taxon>metagenomes</taxon>
        <taxon>ecological metagenomes</taxon>
    </lineage>
</organism>
<protein>
    <submittedName>
        <fullName evidence="1">Unannotated protein</fullName>
    </submittedName>
</protein>
<reference evidence="1" key="1">
    <citation type="submission" date="2020-05" db="EMBL/GenBank/DDBJ databases">
        <authorList>
            <person name="Chiriac C."/>
            <person name="Salcher M."/>
            <person name="Ghai R."/>
            <person name="Kavagutti S V."/>
        </authorList>
    </citation>
    <scope>NUCLEOTIDE SEQUENCE</scope>
</reference>
<gene>
    <name evidence="1" type="ORF">UFOPK1906_01865</name>
</gene>
<dbReference type="AlphaFoldDB" id="A0A6J6JKL4"/>
<dbReference type="EMBL" id="CAEZVC010000180">
    <property type="protein sequence ID" value="CAB4637486.1"/>
    <property type="molecule type" value="Genomic_DNA"/>
</dbReference>
<name>A0A6J6JKL4_9ZZZZ</name>
<evidence type="ECO:0000313" key="1">
    <source>
        <dbReference type="EMBL" id="CAB4637486.1"/>
    </source>
</evidence>